<name>A0ABX8CYF1_9NOCA</name>
<feature type="domain" description="AB hydrolase-1" evidence="2">
    <location>
        <begin position="46"/>
        <end position="269"/>
    </location>
</feature>
<accession>A0ABX8CYF1</accession>
<evidence type="ECO:0000313" key="3">
    <source>
        <dbReference type="EMBL" id="QVI24907.1"/>
    </source>
</evidence>
<dbReference type="InterPro" id="IPR052897">
    <property type="entry name" value="Sec-Metab_Biosynth_Hydrolase"/>
</dbReference>
<reference evidence="3 4" key="1">
    <citation type="submission" date="2021-04" db="EMBL/GenBank/DDBJ databases">
        <title>Nocardia tengchongensis.</title>
        <authorList>
            <person name="Zhuang k."/>
            <person name="Ran Y."/>
            <person name="Li W."/>
        </authorList>
    </citation>
    <scope>NUCLEOTIDE SEQUENCE [LARGE SCALE GENOMIC DNA]</scope>
    <source>
        <strain evidence="3 4">CFH S0057</strain>
    </source>
</reference>
<keyword evidence="4" id="KW-1185">Reference proteome</keyword>
<feature type="chain" id="PRO_5047113348" evidence="1">
    <location>
        <begin position="41"/>
        <end position="277"/>
    </location>
</feature>
<protein>
    <submittedName>
        <fullName evidence="3">Alpha/beta hydrolase</fullName>
    </submittedName>
</protein>
<dbReference type="GO" id="GO:0016787">
    <property type="term" value="F:hydrolase activity"/>
    <property type="evidence" value="ECO:0007669"/>
    <property type="project" value="UniProtKB-KW"/>
</dbReference>
<evidence type="ECO:0000313" key="4">
    <source>
        <dbReference type="Proteomes" id="UP000683310"/>
    </source>
</evidence>
<dbReference type="InterPro" id="IPR029058">
    <property type="entry name" value="AB_hydrolase_fold"/>
</dbReference>
<dbReference type="PANTHER" id="PTHR37017:SF11">
    <property type="entry name" value="ESTERASE_LIPASE_THIOESTERASE DOMAIN-CONTAINING PROTEIN"/>
    <property type="match status" value="1"/>
</dbReference>
<proteinExistence type="predicted"/>
<dbReference type="PANTHER" id="PTHR37017">
    <property type="entry name" value="AB HYDROLASE-1 DOMAIN-CONTAINING PROTEIN-RELATED"/>
    <property type="match status" value="1"/>
</dbReference>
<dbReference type="EMBL" id="CP074371">
    <property type="protein sequence ID" value="QVI24907.1"/>
    <property type="molecule type" value="Genomic_DNA"/>
</dbReference>
<gene>
    <name evidence="3" type="ORF">KHQ06_15310</name>
</gene>
<keyword evidence="1" id="KW-0732">Signal</keyword>
<sequence>MRPVERADRPRTRRVARATAGAAAVLALAASPIAAVPATAAQLPTVVLVHGAFADVSSWDGVAAQLRADGYPVVTPDNPLRGPAYDAAAIQRTIDGITGPIVLVGHSYGGTVISNVHDPKVESLVYISAFAPTQGEAALLELNPIQYPGSQLTLALRLKTVDDTQGVAGKNLDAYVDPARFPEVFAQDVDPATAADMAARQHSLALSANLEPSGAPSWASTPSWYLVSTADRVIPPASQWHMAERMNAHTSSIDASHAGLVSHPGDVAAVVEAAAAG</sequence>
<keyword evidence="3" id="KW-0378">Hydrolase</keyword>
<evidence type="ECO:0000259" key="2">
    <source>
        <dbReference type="Pfam" id="PF12697"/>
    </source>
</evidence>
<feature type="signal peptide" evidence="1">
    <location>
        <begin position="1"/>
        <end position="40"/>
    </location>
</feature>
<evidence type="ECO:0000256" key="1">
    <source>
        <dbReference type="SAM" id="SignalP"/>
    </source>
</evidence>
<organism evidence="3 4">
    <name type="scientific">Nocardia tengchongensis</name>
    <dbReference type="NCBI Taxonomy" id="2055889"/>
    <lineage>
        <taxon>Bacteria</taxon>
        <taxon>Bacillati</taxon>
        <taxon>Actinomycetota</taxon>
        <taxon>Actinomycetes</taxon>
        <taxon>Mycobacteriales</taxon>
        <taxon>Nocardiaceae</taxon>
        <taxon>Nocardia</taxon>
    </lineage>
</organism>
<dbReference type="Proteomes" id="UP000683310">
    <property type="component" value="Chromosome"/>
</dbReference>
<dbReference type="InterPro" id="IPR000073">
    <property type="entry name" value="AB_hydrolase_1"/>
</dbReference>
<dbReference type="Pfam" id="PF12697">
    <property type="entry name" value="Abhydrolase_6"/>
    <property type="match status" value="1"/>
</dbReference>
<dbReference type="Gene3D" id="3.40.50.1820">
    <property type="entry name" value="alpha/beta hydrolase"/>
    <property type="match status" value="1"/>
</dbReference>
<dbReference type="SUPFAM" id="SSF53474">
    <property type="entry name" value="alpha/beta-Hydrolases"/>
    <property type="match status" value="1"/>
</dbReference>